<evidence type="ECO:0000256" key="7">
    <source>
        <dbReference type="ARBA" id="ARBA00022692"/>
    </source>
</evidence>
<feature type="compositionally biased region" description="Basic and acidic residues" evidence="15">
    <location>
        <begin position="451"/>
        <end position="460"/>
    </location>
</feature>
<dbReference type="Proteomes" id="UP000481858">
    <property type="component" value="Unassembled WGS sequence"/>
</dbReference>
<keyword evidence="14" id="KW-0408">Iron</keyword>
<dbReference type="OrthoDB" id="2496787at2759"/>
<feature type="region of interest" description="Disordered" evidence="15">
    <location>
        <begin position="398"/>
        <end position="460"/>
    </location>
</feature>
<dbReference type="Pfam" id="PF20684">
    <property type="entry name" value="Fung_rhodopsin"/>
    <property type="match status" value="1"/>
</dbReference>
<dbReference type="GO" id="GO:0046872">
    <property type="term" value="F:metal ion binding"/>
    <property type="evidence" value="ECO:0007669"/>
    <property type="project" value="UniProtKB-UniRule"/>
</dbReference>
<feature type="transmembrane region" description="Helical" evidence="16">
    <location>
        <begin position="100"/>
        <end position="121"/>
    </location>
</feature>
<keyword evidence="11 14" id="KW-1015">Disulfide bond</keyword>
<dbReference type="InterPro" id="IPR008427">
    <property type="entry name" value="Extracellular_membr_CFEM_dom"/>
</dbReference>
<evidence type="ECO:0000313" key="20">
    <source>
        <dbReference type="Proteomes" id="UP000481858"/>
    </source>
</evidence>
<dbReference type="GO" id="GO:0005576">
    <property type="term" value="C:extracellular region"/>
    <property type="evidence" value="ECO:0007669"/>
    <property type="project" value="UniProtKB-SubCell"/>
</dbReference>
<keyword evidence="8 17" id="KW-0732">Signal</keyword>
<evidence type="ECO:0000256" key="5">
    <source>
        <dbReference type="ARBA" id="ARBA00022525"/>
    </source>
</evidence>
<dbReference type="InterPro" id="IPR049326">
    <property type="entry name" value="Rhodopsin_dom_fungi"/>
</dbReference>
<evidence type="ECO:0000256" key="16">
    <source>
        <dbReference type="SAM" id="Phobius"/>
    </source>
</evidence>
<evidence type="ECO:0000256" key="1">
    <source>
        <dbReference type="ARBA" id="ARBA00004141"/>
    </source>
</evidence>
<keyword evidence="6" id="KW-0325">Glycoprotein</keyword>
<sequence>MLGRIVVAWTLMVFASVAFAADLPDVNINDIPECGITCIGTTVAAKSSCTPTDFACVCANTELLGAIEKCLGAQCSPRDALTTAGIAKNLCGVPRRNINLTVWVVPLVTIILSTIFFILKLVSRAVFRQGVDVSDITLGISVGFTFPVLWVAFKLAGYGLGQDVWNIPQDNITHILYLYWWAEILYQTGLPLTRISILCFYLKVFPQERIRWASYALIALNSADAIAFVLATIFQCSPIYGAWTFWDGTFTGRCNNLHLQSWIQAGINIALDLMVIILPLPYLAKLSTSTGRKIRIIIMFGLGFFITIISILRLRTLVVFANSTNVSYDYVEPGIYSIIEASVSIIVGCLPSVRALFVTITPKFFALTSNRLKSWSGKPQSESYDSGKSHIRVKQEWSVHSDNRRAGGPQSGSNVELVPVQPRRSETSLESGRDEEIESPSTRSMNWSRPMPRDRIDDMA</sequence>
<evidence type="ECO:0000256" key="13">
    <source>
        <dbReference type="ARBA" id="ARBA00038359"/>
    </source>
</evidence>
<evidence type="ECO:0000256" key="14">
    <source>
        <dbReference type="PROSITE-ProRule" id="PRU01356"/>
    </source>
</evidence>
<accession>A0A7C8MQJ4</accession>
<dbReference type="InterPro" id="IPR052337">
    <property type="entry name" value="SAT4-like"/>
</dbReference>
<feature type="compositionally biased region" description="Basic and acidic residues" evidence="15">
    <location>
        <begin position="423"/>
        <end position="434"/>
    </location>
</feature>
<keyword evidence="5" id="KW-0964">Secreted</keyword>
<gene>
    <name evidence="19" type="ORF">GQX73_g6568</name>
</gene>
<evidence type="ECO:0000256" key="4">
    <source>
        <dbReference type="ARBA" id="ARBA00010031"/>
    </source>
</evidence>
<feature type="disulfide bond" evidence="14">
    <location>
        <begin position="58"/>
        <end position="91"/>
    </location>
</feature>
<comment type="caution">
    <text evidence="19">The sequence shown here is derived from an EMBL/GenBank/DDBJ whole genome shotgun (WGS) entry which is preliminary data.</text>
</comment>
<feature type="transmembrane region" description="Helical" evidence="16">
    <location>
        <begin position="334"/>
        <end position="357"/>
    </location>
</feature>
<evidence type="ECO:0000256" key="6">
    <source>
        <dbReference type="ARBA" id="ARBA00022622"/>
    </source>
</evidence>
<keyword evidence="7 16" id="KW-0812">Transmembrane</keyword>
<dbReference type="PROSITE" id="PS52012">
    <property type="entry name" value="CFEM"/>
    <property type="match status" value="1"/>
</dbReference>
<keyword evidence="14" id="KW-0479">Metal-binding</keyword>
<evidence type="ECO:0000256" key="17">
    <source>
        <dbReference type="SAM" id="SignalP"/>
    </source>
</evidence>
<feature type="transmembrane region" description="Helical" evidence="16">
    <location>
        <begin position="296"/>
        <end position="314"/>
    </location>
</feature>
<feature type="binding site" description="axial binding residue" evidence="14">
    <location>
        <position position="53"/>
    </location>
    <ligand>
        <name>heme</name>
        <dbReference type="ChEBI" id="CHEBI:30413"/>
    </ligand>
    <ligandPart>
        <name>Fe</name>
        <dbReference type="ChEBI" id="CHEBI:18248"/>
    </ligandPart>
</feature>
<evidence type="ECO:0000256" key="3">
    <source>
        <dbReference type="ARBA" id="ARBA00004613"/>
    </source>
</evidence>
<dbReference type="SMART" id="SM00747">
    <property type="entry name" value="CFEM"/>
    <property type="match status" value="1"/>
</dbReference>
<comment type="caution">
    <text evidence="14">Lacks conserved residue(s) required for the propagation of feature annotation.</text>
</comment>
<name>A0A7C8MQJ4_9PEZI</name>
<comment type="subcellular location">
    <subcellularLocation>
        <location evidence="2">Membrane</location>
        <topology evidence="2">Lipid-anchor</topology>
        <topology evidence="2">GPI-anchor</topology>
    </subcellularLocation>
    <subcellularLocation>
        <location evidence="1">Membrane</location>
        <topology evidence="1">Multi-pass membrane protein</topology>
    </subcellularLocation>
    <subcellularLocation>
        <location evidence="3">Secreted</location>
    </subcellularLocation>
</comment>
<feature type="signal peptide" evidence="17">
    <location>
        <begin position="1"/>
        <end position="20"/>
    </location>
</feature>
<evidence type="ECO:0000256" key="11">
    <source>
        <dbReference type="ARBA" id="ARBA00023157"/>
    </source>
</evidence>
<feature type="transmembrane region" description="Helical" evidence="16">
    <location>
        <begin position="214"/>
        <end position="241"/>
    </location>
</feature>
<feature type="domain" description="CFEM" evidence="18">
    <location>
        <begin position="3"/>
        <end position="118"/>
    </location>
</feature>
<organism evidence="19 20">
    <name type="scientific">Xylaria multiplex</name>
    <dbReference type="NCBI Taxonomy" id="323545"/>
    <lineage>
        <taxon>Eukaryota</taxon>
        <taxon>Fungi</taxon>
        <taxon>Dikarya</taxon>
        <taxon>Ascomycota</taxon>
        <taxon>Pezizomycotina</taxon>
        <taxon>Sordariomycetes</taxon>
        <taxon>Xylariomycetidae</taxon>
        <taxon>Xylariales</taxon>
        <taxon>Xylariaceae</taxon>
        <taxon>Xylaria</taxon>
    </lineage>
</organism>
<proteinExistence type="inferred from homology"/>
<evidence type="ECO:0000313" key="19">
    <source>
        <dbReference type="EMBL" id="KAF2967011.1"/>
    </source>
</evidence>
<keyword evidence="9 16" id="KW-1133">Transmembrane helix</keyword>
<reference evidence="19 20" key="1">
    <citation type="submission" date="2019-12" db="EMBL/GenBank/DDBJ databases">
        <title>Draft genome sequence of the ascomycete Xylaria multiplex DSM 110363.</title>
        <authorList>
            <person name="Buettner E."/>
            <person name="Kellner H."/>
        </authorList>
    </citation>
    <scope>NUCLEOTIDE SEQUENCE [LARGE SCALE GENOMIC DNA]</scope>
    <source>
        <strain evidence="19 20">DSM 110363</strain>
    </source>
</reference>
<dbReference type="PANTHER" id="PTHR33048">
    <property type="entry name" value="PTH11-LIKE INTEGRAL MEMBRANE PROTEIN (AFU_ORTHOLOGUE AFUA_5G11245)"/>
    <property type="match status" value="1"/>
</dbReference>
<dbReference type="AlphaFoldDB" id="A0A7C8MQJ4"/>
<dbReference type="PANTHER" id="PTHR33048:SF160">
    <property type="entry name" value="SAT4 FAMILY MEMBRANE PROTEIN"/>
    <property type="match status" value="1"/>
</dbReference>
<feature type="transmembrane region" description="Helical" evidence="16">
    <location>
        <begin position="261"/>
        <end position="284"/>
    </location>
</feature>
<evidence type="ECO:0000256" key="9">
    <source>
        <dbReference type="ARBA" id="ARBA00022989"/>
    </source>
</evidence>
<keyword evidence="6" id="KW-0336">GPI-anchor</keyword>
<evidence type="ECO:0000256" key="8">
    <source>
        <dbReference type="ARBA" id="ARBA00022729"/>
    </source>
</evidence>
<feature type="transmembrane region" description="Helical" evidence="16">
    <location>
        <begin position="133"/>
        <end position="153"/>
    </location>
</feature>
<dbReference type="EMBL" id="WUBL01000076">
    <property type="protein sequence ID" value="KAF2967011.1"/>
    <property type="molecule type" value="Genomic_DNA"/>
</dbReference>
<dbReference type="InParanoid" id="A0A7C8MQJ4"/>
<keyword evidence="20" id="KW-1185">Reference proteome</keyword>
<dbReference type="Pfam" id="PF05730">
    <property type="entry name" value="CFEM"/>
    <property type="match status" value="1"/>
</dbReference>
<evidence type="ECO:0000259" key="18">
    <source>
        <dbReference type="PROSITE" id="PS52012"/>
    </source>
</evidence>
<keyword evidence="14" id="KW-0349">Heme</keyword>
<comment type="similarity">
    <text evidence="4">Belongs to the RBT5 family.</text>
</comment>
<evidence type="ECO:0000256" key="10">
    <source>
        <dbReference type="ARBA" id="ARBA00023136"/>
    </source>
</evidence>
<comment type="similarity">
    <text evidence="13">Belongs to the SAT4 family.</text>
</comment>
<keyword evidence="12" id="KW-0449">Lipoprotein</keyword>
<dbReference type="GO" id="GO:0098552">
    <property type="term" value="C:side of membrane"/>
    <property type="evidence" value="ECO:0007669"/>
    <property type="project" value="UniProtKB-KW"/>
</dbReference>
<keyword evidence="10 16" id="KW-0472">Membrane</keyword>
<evidence type="ECO:0000256" key="2">
    <source>
        <dbReference type="ARBA" id="ARBA00004589"/>
    </source>
</evidence>
<feature type="disulfide bond" evidence="14">
    <location>
        <begin position="49"/>
        <end position="56"/>
    </location>
</feature>
<feature type="chain" id="PRO_5028836624" description="CFEM domain-containing protein" evidence="17">
    <location>
        <begin position="21"/>
        <end position="460"/>
    </location>
</feature>
<evidence type="ECO:0000256" key="12">
    <source>
        <dbReference type="ARBA" id="ARBA00023288"/>
    </source>
</evidence>
<protein>
    <recommendedName>
        <fullName evidence="18">CFEM domain-containing protein</fullName>
    </recommendedName>
</protein>
<evidence type="ECO:0000256" key="15">
    <source>
        <dbReference type="SAM" id="MobiDB-lite"/>
    </source>
</evidence>
<feature type="transmembrane region" description="Helical" evidence="16">
    <location>
        <begin position="184"/>
        <end position="202"/>
    </location>
</feature>